<dbReference type="SUPFAM" id="SSF55550">
    <property type="entry name" value="SH2 domain"/>
    <property type="match status" value="2"/>
</dbReference>
<dbReference type="Gene3D" id="3.30.505.10">
    <property type="entry name" value="SH2 domain"/>
    <property type="match status" value="1"/>
</dbReference>
<dbReference type="CDD" id="cd00173">
    <property type="entry name" value="SH2"/>
    <property type="match status" value="1"/>
</dbReference>
<organism evidence="1 2">
    <name type="scientific">Oopsacas minuta</name>
    <dbReference type="NCBI Taxonomy" id="111878"/>
    <lineage>
        <taxon>Eukaryota</taxon>
        <taxon>Metazoa</taxon>
        <taxon>Porifera</taxon>
        <taxon>Hexactinellida</taxon>
        <taxon>Hexasterophora</taxon>
        <taxon>Lyssacinosida</taxon>
        <taxon>Leucopsacidae</taxon>
        <taxon>Oopsacas</taxon>
    </lineage>
</organism>
<gene>
    <name evidence="1" type="ORF">LOD99_315</name>
</gene>
<protein>
    <submittedName>
        <fullName evidence="1">Uncharacterized protein</fullName>
    </submittedName>
</protein>
<keyword evidence="2" id="KW-1185">Reference proteome</keyword>
<dbReference type="EMBL" id="JAKMXF010000111">
    <property type="protein sequence ID" value="KAI6657572.1"/>
    <property type="molecule type" value="Genomic_DNA"/>
</dbReference>
<dbReference type="InterPro" id="IPR036860">
    <property type="entry name" value="SH2_dom_sf"/>
</dbReference>
<comment type="caution">
    <text evidence="1">The sequence shown here is derived from an EMBL/GenBank/DDBJ whole genome shotgun (WGS) entry which is preliminary data.</text>
</comment>
<evidence type="ECO:0000313" key="1">
    <source>
        <dbReference type="EMBL" id="KAI6657572.1"/>
    </source>
</evidence>
<sequence length="752" mass="86877">MEGTLKRFTAPVRYLRRYTNPFWKWADRLEVENIWDMTLELYDAKPPKEHDIIHSMICMCKKIKHTSRTPVSEDFHSRFYLWEVAIKEANLIHDTLKLHKISDMETLESRLYSLLTVSSRCDKGFTHRSSASLEMMRQKNSASPDSLEFSTSPVKRLASIQTNQDNLRVKPLPKEVKSMFESLNALTKQSIFAESPYGFSKPHDDVMFEGEISLPDDNLATNPPVSLTIPDSFRRKYSSEMFDNLNSQNLTSNIHTPSLPSIQQSSVSSKQDLFLKSTIPDQLKFPYNSNPLETILKLTQEIVEAKLSLKPEAWLLRHFLTSTWEMFHFGEETIGNFIIAPNYLRDENEEPSLDIFFWSGNPANLSFYACPIHRDKNGFFLHESEHKFGSLVSLVTHYIFNLTEDIPVLLQHPYLTELIPSCDLPDSITVQEMYLIRILEYHPECWLTQDKFDESNLENLLGAFIIHEDLSRDVVKLYVKVDMYYGLKVESFEINTFDRGFGLVNSTCRFVSFASLLAHYCCWPTQDIPCLLKIPICLLPENDTVDTMQLITNIVEEVYIARDLSLHPHSWFQQNTKSDDQALALSLSSKPLKTFIVYQYKDTYALMLNYPKQESPIQSYNIVKSDQEFAITPCQTWFPSLPLLIAYHCRNEDQLIPLLSIPKFTSADLETTLIASVDEDSQPSLHKIGRKSVKLDSMHRRSSNFINSPKALFELMQQLVITFTENPTVWKCSNASEAIERIRQQDIDLLLL</sequence>
<accession>A0AAV7K8L6</accession>
<dbReference type="Proteomes" id="UP001165289">
    <property type="component" value="Unassembled WGS sequence"/>
</dbReference>
<proteinExistence type="predicted"/>
<evidence type="ECO:0000313" key="2">
    <source>
        <dbReference type="Proteomes" id="UP001165289"/>
    </source>
</evidence>
<reference evidence="1 2" key="1">
    <citation type="journal article" date="2023" name="BMC Biol.">
        <title>The compact genome of the sponge Oopsacas minuta (Hexactinellida) is lacking key metazoan core genes.</title>
        <authorList>
            <person name="Santini S."/>
            <person name="Schenkelaars Q."/>
            <person name="Jourda C."/>
            <person name="Duchesne M."/>
            <person name="Belahbib H."/>
            <person name="Rocher C."/>
            <person name="Selva M."/>
            <person name="Riesgo A."/>
            <person name="Vervoort M."/>
            <person name="Leys S.P."/>
            <person name="Kodjabachian L."/>
            <person name="Le Bivic A."/>
            <person name="Borchiellini C."/>
            <person name="Claverie J.M."/>
            <person name="Renard E."/>
        </authorList>
    </citation>
    <scope>NUCLEOTIDE SEQUENCE [LARGE SCALE GENOMIC DNA]</scope>
    <source>
        <strain evidence="1">SPO-2</strain>
    </source>
</reference>
<dbReference type="AlphaFoldDB" id="A0AAV7K8L6"/>
<name>A0AAV7K8L6_9METZ</name>